<protein>
    <recommendedName>
        <fullName evidence="2">Codanin-1 C-terminal domain-containing protein</fullName>
    </recommendedName>
</protein>
<feature type="compositionally biased region" description="Polar residues" evidence="1">
    <location>
        <begin position="23"/>
        <end position="32"/>
    </location>
</feature>
<proteinExistence type="predicted"/>
<feature type="compositionally biased region" description="Basic and acidic residues" evidence="1">
    <location>
        <begin position="1"/>
        <end position="10"/>
    </location>
</feature>
<feature type="region of interest" description="Disordered" evidence="1">
    <location>
        <begin position="168"/>
        <end position="194"/>
    </location>
</feature>
<dbReference type="Pfam" id="PF15296">
    <property type="entry name" value="Codanin-1_C"/>
    <property type="match status" value="1"/>
</dbReference>
<dbReference type="PANTHER" id="PTHR28678">
    <property type="entry name" value="CODANIN-1"/>
    <property type="match status" value="1"/>
</dbReference>
<keyword evidence="4" id="KW-1185">Reference proteome</keyword>
<reference evidence="3 4" key="1">
    <citation type="submission" date="2024-08" db="EMBL/GenBank/DDBJ databases">
        <authorList>
            <person name="Cucini C."/>
            <person name="Frati F."/>
        </authorList>
    </citation>
    <scope>NUCLEOTIDE SEQUENCE [LARGE SCALE GENOMIC DNA]</scope>
</reference>
<dbReference type="EMBL" id="CAXLJM020000007">
    <property type="protein sequence ID" value="CAL8072175.1"/>
    <property type="molecule type" value="Genomic_DNA"/>
</dbReference>
<feature type="domain" description="Codanin-1 C-terminal" evidence="2">
    <location>
        <begin position="739"/>
        <end position="798"/>
    </location>
</feature>
<comment type="caution">
    <text evidence="3">The sequence shown here is derived from an EMBL/GenBank/DDBJ whole genome shotgun (WGS) entry which is preliminary data.</text>
</comment>
<dbReference type="PANTHER" id="PTHR28678:SF1">
    <property type="entry name" value="CODANIN-1"/>
    <property type="match status" value="1"/>
</dbReference>
<sequence length="1070" mass="122867">MYNKQKERLYEASYNNDDGRKPASSTAATNSYGYPLADPRQLTMRYSESMAKDAEARRSIHYKHSPRSEPLEHSVYYNNSQQYEEEQMNSLVEFRKEPQPESEYSRLREEIEYQLDQQDLPNSSGCYRNNRNYVHNPNLLTLTSKNRGRKVDRSNNICIKTVSPNDVRKCPQSTKNDLQQGGKRKRSPGQQQTIKNKVARVSIGETPNNPSLVSATLFLELSSDRRIKLQEMAEKFSNSLDSNTCKNVLDEVEFLLKLFCTASKNEYVTPEEESDDPLFYNATEQIDFVIKVIIAQLDKLFVNLPKCIIQLIIDNYPHRILQRAKKQVDNWMIAQETTNLLIATMQTPAQANLMEKVPIEKYERASFSNDLDYRAFGRQRDIYYTIRANWAKMLSNEANSDAPPTEVVTVPKNLDSFNAKTRQLFQISCSPTSMFRLASLFISHYLIVERIQEETTVSKDNNVQKGLSPGSKQILEFQRHFLLSSTPIFLQHVVDKLLMEIMEAEESMEAANVIADQSKLCRTIKDTIYLARLLGLALFLPYSTEENKAGSIGMDPAESLRIRNYQGTPMDLMSYLEKALKSGRLISTCPWIIEYLLNCDSVALLLPSYQPVLFMLLFIYKKVLTSSTCHAISTANRNFLRFYFGMLFSSNNFPDSVFTSENLGVSCDSIGVGNTLKETDGRVDMLDGIGRSMIEYFFHSSFNRFRRILGWRSLEFPIGDRAFTGNEFQHILSVIEADNSTTTPSNDESTNPRLQSQLEAVFFESYSPSVKRNVEFIAESVWSNFLIFTKSELLPYFKNLTIHQAIFGEEAAKKCRERLGQEMNKHMPQRCITAVNVCLEQLVPADISQLCWRIALQKAKKNGWNWINSYIKAEMFPKDEKSSIKPLNSAQPTGKLEEDPPAEILRLIHNTSRKIHLRQFFDHKSIDKIFACQNLVNVPSFNPIADLTFALIAFHPKVLGLNRMTKLVSLWKQISPKDPKIINPRNLMLLNKTGFTDDSWFKIGKLTQMLLREGILSPSELEQQCLELSRKCWCDTKEKKWVISEYLTLVMDTFKKKNVEEPSPSTSTQE</sequence>
<organism evidence="3 4">
    <name type="scientific">Orchesella dallaii</name>
    <dbReference type="NCBI Taxonomy" id="48710"/>
    <lineage>
        <taxon>Eukaryota</taxon>
        <taxon>Metazoa</taxon>
        <taxon>Ecdysozoa</taxon>
        <taxon>Arthropoda</taxon>
        <taxon>Hexapoda</taxon>
        <taxon>Collembola</taxon>
        <taxon>Entomobryomorpha</taxon>
        <taxon>Entomobryoidea</taxon>
        <taxon>Orchesellidae</taxon>
        <taxon>Orchesellinae</taxon>
        <taxon>Orchesella</taxon>
    </lineage>
</organism>
<dbReference type="InterPro" id="IPR028171">
    <property type="entry name" value="Codanin-1_C"/>
</dbReference>
<feature type="region of interest" description="Disordered" evidence="1">
    <location>
        <begin position="1"/>
        <end position="40"/>
    </location>
</feature>
<dbReference type="Proteomes" id="UP001642540">
    <property type="component" value="Unassembled WGS sequence"/>
</dbReference>
<gene>
    <name evidence="3" type="ORF">ODALV1_LOCUS2037</name>
</gene>
<evidence type="ECO:0000259" key="2">
    <source>
        <dbReference type="Pfam" id="PF15296"/>
    </source>
</evidence>
<name>A0ABP1PQI3_9HEXA</name>
<evidence type="ECO:0000256" key="1">
    <source>
        <dbReference type="SAM" id="MobiDB-lite"/>
    </source>
</evidence>
<accession>A0ABP1PQI3</accession>
<evidence type="ECO:0000313" key="3">
    <source>
        <dbReference type="EMBL" id="CAL8072175.1"/>
    </source>
</evidence>
<evidence type="ECO:0000313" key="4">
    <source>
        <dbReference type="Proteomes" id="UP001642540"/>
    </source>
</evidence>
<dbReference type="InterPro" id="IPR040031">
    <property type="entry name" value="Codanin-1"/>
</dbReference>